<dbReference type="Proteomes" id="UP000768471">
    <property type="component" value="Unassembled WGS sequence"/>
</dbReference>
<comment type="caution">
    <text evidence="3">The sequence shown here is derived from an EMBL/GenBank/DDBJ whole genome shotgun (WGS) entry which is preliminary data.</text>
</comment>
<reference evidence="3 4" key="1">
    <citation type="submission" date="2020-09" db="EMBL/GenBank/DDBJ databases">
        <title>Eikenella S3660 sp. nov., isolated from a throat swab.</title>
        <authorList>
            <person name="Buhl M."/>
        </authorList>
    </citation>
    <scope>NUCLEOTIDE SEQUENCE [LARGE SCALE GENOMIC DNA]</scope>
    <source>
        <strain evidence="3 4">S3360</strain>
    </source>
</reference>
<gene>
    <name evidence="3" type="ORF">H9Q10_11510</name>
</gene>
<dbReference type="RefSeq" id="WP_197904127.1">
    <property type="nucleotide sequence ID" value="NZ_JACSGR010000009.1"/>
</dbReference>
<feature type="compositionally biased region" description="Polar residues" evidence="1">
    <location>
        <begin position="84"/>
        <end position="114"/>
    </location>
</feature>
<feature type="chain" id="PRO_5046935471" evidence="2">
    <location>
        <begin position="23"/>
        <end position="182"/>
    </location>
</feature>
<keyword evidence="2" id="KW-0732">Signal</keyword>
<feature type="compositionally biased region" description="Low complexity" evidence="1">
    <location>
        <begin position="115"/>
        <end position="130"/>
    </location>
</feature>
<evidence type="ECO:0000313" key="4">
    <source>
        <dbReference type="Proteomes" id="UP000768471"/>
    </source>
</evidence>
<name>A0ABS0NDE5_9NEIS</name>
<evidence type="ECO:0000313" key="3">
    <source>
        <dbReference type="EMBL" id="MBH5330289.1"/>
    </source>
</evidence>
<feature type="region of interest" description="Disordered" evidence="1">
    <location>
        <begin position="78"/>
        <end position="148"/>
    </location>
</feature>
<evidence type="ECO:0000256" key="1">
    <source>
        <dbReference type="SAM" id="MobiDB-lite"/>
    </source>
</evidence>
<dbReference type="EMBL" id="JACSGR010000009">
    <property type="protein sequence ID" value="MBH5330289.1"/>
    <property type="molecule type" value="Genomic_DNA"/>
</dbReference>
<proteinExistence type="predicted"/>
<organism evidence="3 4">
    <name type="scientific">Eikenella glucosivorans</name>
    <dbReference type="NCBI Taxonomy" id="2766967"/>
    <lineage>
        <taxon>Bacteria</taxon>
        <taxon>Pseudomonadati</taxon>
        <taxon>Pseudomonadota</taxon>
        <taxon>Betaproteobacteria</taxon>
        <taxon>Neisseriales</taxon>
        <taxon>Neisseriaceae</taxon>
        <taxon>Eikenella</taxon>
    </lineage>
</organism>
<sequence>MHHKVKAVTIILGLAIALQSNANPKAQDVITDIYANMQWSCMQKRMYAMEYLGNLTDEESAQNLLDYIDEKNEACTHPVPNHAATITNNPSPTSYNAPSHQTTSHPSRMLPSQHNSIARNSSSRSQASSAPYATNSTRYRSHSSEPKYYGSSCDCRDHRICIGPRGGRYCITSGGHKRYNPF</sequence>
<accession>A0ABS0NDE5</accession>
<feature type="signal peptide" evidence="2">
    <location>
        <begin position="1"/>
        <end position="22"/>
    </location>
</feature>
<protein>
    <submittedName>
        <fullName evidence="3">Uncharacterized protein</fullName>
    </submittedName>
</protein>
<evidence type="ECO:0000256" key="2">
    <source>
        <dbReference type="SAM" id="SignalP"/>
    </source>
</evidence>
<keyword evidence="4" id="KW-1185">Reference proteome</keyword>